<dbReference type="AlphaFoldDB" id="A0A0F9PZK5"/>
<sequence>MPRLKINAPDGKVLRVELPSGATEDQYDAIADDVLKDYAASKVEQPGTLKSGALGVMSGIPGAQTLTSAIGAIGDPTYEESHRNLEILKNKAWEEHPVAYGAGKGAGFVGTALATPASIPGAVAIGAGAGLDVASKPEEFLAAGAKGAAMGGTFGAAGKHIVGPAISKVVNKFAPAVGKRAVASLGKPTLKHVESYLKDPKAIREGLTDPQMAEKLAKTISGVEAETKTLGTSARKLLDPEVAPLTAPLPKLPVEPTGLVSASGKEIMKDLTREQTFIPDTLSPIFTSLKSRYLQNGVPKSAAAKSAINALDAQFIRMQKIARATGGKLDEVALKEQIVELQHIAKKAFTDDNVVSTSKDALKNLSGALNQVLKDSNSSYGAAMQPVAKRTALIKDIAKKFSLDPTDAGYSPTEATNIKMGGILKESKTESQDMLKRLQDLTGVDFLKVAETAQTKSAFTKPGSSQGMNVIAHTAGYGIGALSGIPGGRLIGSLLGGVAGHNIEGGQMAKRILDAYLSKSTQFSNSAMAAVLEKYGPILMNAAKAGGNQLAATHFVLGTSDPEYQELENQMAGQ</sequence>
<organism evidence="1">
    <name type="scientific">marine sediment metagenome</name>
    <dbReference type="NCBI Taxonomy" id="412755"/>
    <lineage>
        <taxon>unclassified sequences</taxon>
        <taxon>metagenomes</taxon>
        <taxon>ecological metagenomes</taxon>
    </lineage>
</organism>
<accession>A0A0F9PZK5</accession>
<evidence type="ECO:0000313" key="1">
    <source>
        <dbReference type="EMBL" id="KKN30157.1"/>
    </source>
</evidence>
<reference evidence="1" key="1">
    <citation type="journal article" date="2015" name="Nature">
        <title>Complex archaea that bridge the gap between prokaryotes and eukaryotes.</title>
        <authorList>
            <person name="Spang A."/>
            <person name="Saw J.H."/>
            <person name="Jorgensen S.L."/>
            <person name="Zaremba-Niedzwiedzka K."/>
            <person name="Martijn J."/>
            <person name="Lind A.E."/>
            <person name="van Eijk R."/>
            <person name="Schleper C."/>
            <person name="Guy L."/>
            <person name="Ettema T.J."/>
        </authorList>
    </citation>
    <scope>NUCLEOTIDE SEQUENCE</scope>
</reference>
<dbReference type="EMBL" id="LAZR01002429">
    <property type="protein sequence ID" value="KKN30157.1"/>
    <property type="molecule type" value="Genomic_DNA"/>
</dbReference>
<proteinExistence type="predicted"/>
<comment type="caution">
    <text evidence="1">The sequence shown here is derived from an EMBL/GenBank/DDBJ whole genome shotgun (WGS) entry which is preliminary data.</text>
</comment>
<protein>
    <submittedName>
        <fullName evidence="1">Uncharacterized protein</fullName>
    </submittedName>
</protein>
<gene>
    <name evidence="1" type="ORF">LCGC14_0836710</name>
</gene>
<name>A0A0F9PZK5_9ZZZZ</name>